<dbReference type="Gene3D" id="1.10.287.950">
    <property type="entry name" value="Methyl-accepting chemotaxis protein"/>
    <property type="match status" value="1"/>
</dbReference>
<dbReference type="AlphaFoldDB" id="A0A437RIX1"/>
<dbReference type="PANTHER" id="PTHR43531">
    <property type="entry name" value="PROTEIN ICFG"/>
    <property type="match status" value="1"/>
</dbReference>
<keyword evidence="9" id="KW-1185">Reference proteome</keyword>
<feature type="domain" description="HAMP" evidence="7">
    <location>
        <begin position="190"/>
        <end position="242"/>
    </location>
</feature>
<keyword evidence="5" id="KW-1133">Transmembrane helix</keyword>
<keyword evidence="4" id="KW-0807">Transducer</keyword>
<keyword evidence="5" id="KW-0812">Transmembrane</keyword>
<organism evidence="8 9">
    <name type="scientific">Rubrivivax rivuli</name>
    <dbReference type="NCBI Taxonomy" id="1862385"/>
    <lineage>
        <taxon>Bacteria</taxon>
        <taxon>Pseudomonadati</taxon>
        <taxon>Pseudomonadota</taxon>
        <taxon>Betaproteobacteria</taxon>
        <taxon>Burkholderiales</taxon>
        <taxon>Sphaerotilaceae</taxon>
        <taxon>Rubrivivax</taxon>
    </lineage>
</organism>
<gene>
    <name evidence="8" type="ORF">EOE66_11020</name>
</gene>
<dbReference type="GO" id="GO:0005886">
    <property type="term" value="C:plasma membrane"/>
    <property type="evidence" value="ECO:0007669"/>
    <property type="project" value="TreeGrafter"/>
</dbReference>
<evidence type="ECO:0000256" key="3">
    <source>
        <dbReference type="ARBA" id="ARBA00029447"/>
    </source>
</evidence>
<dbReference type="EMBL" id="SACR01000003">
    <property type="protein sequence ID" value="RVU46638.1"/>
    <property type="molecule type" value="Genomic_DNA"/>
</dbReference>
<name>A0A437RIX1_9BURK</name>
<dbReference type="CDD" id="cd06225">
    <property type="entry name" value="HAMP"/>
    <property type="match status" value="1"/>
</dbReference>
<dbReference type="GO" id="GO:0007165">
    <property type="term" value="P:signal transduction"/>
    <property type="evidence" value="ECO:0007669"/>
    <property type="project" value="UniProtKB-KW"/>
</dbReference>
<evidence type="ECO:0000256" key="4">
    <source>
        <dbReference type="PROSITE-ProRule" id="PRU00284"/>
    </source>
</evidence>
<keyword evidence="5" id="KW-0472">Membrane</keyword>
<accession>A0A437RIX1</accession>
<feature type="domain" description="Methyl-accepting transducer" evidence="6">
    <location>
        <begin position="247"/>
        <end position="476"/>
    </location>
</feature>
<dbReference type="InterPro" id="IPR004089">
    <property type="entry name" value="MCPsignal_dom"/>
</dbReference>
<comment type="caution">
    <text evidence="8">The sequence shown here is derived from an EMBL/GenBank/DDBJ whole genome shotgun (WGS) entry which is preliminary data.</text>
</comment>
<dbReference type="CDD" id="cd11386">
    <property type="entry name" value="MCP_signal"/>
    <property type="match status" value="1"/>
</dbReference>
<dbReference type="GO" id="GO:0006935">
    <property type="term" value="P:chemotaxis"/>
    <property type="evidence" value="ECO:0007669"/>
    <property type="project" value="InterPro"/>
</dbReference>
<dbReference type="SMART" id="SM00283">
    <property type="entry name" value="MA"/>
    <property type="match status" value="1"/>
</dbReference>
<dbReference type="InterPro" id="IPR004090">
    <property type="entry name" value="Chemotax_Me-accpt_rcpt"/>
</dbReference>
<evidence type="ECO:0000256" key="1">
    <source>
        <dbReference type="ARBA" id="ARBA00004370"/>
    </source>
</evidence>
<dbReference type="PROSITE" id="PS50111">
    <property type="entry name" value="CHEMOTAXIS_TRANSDUC_2"/>
    <property type="match status" value="1"/>
</dbReference>
<dbReference type="PRINTS" id="PR00260">
    <property type="entry name" value="CHEMTRNSDUCR"/>
</dbReference>
<dbReference type="Proteomes" id="UP000285575">
    <property type="component" value="Unassembled WGS sequence"/>
</dbReference>
<evidence type="ECO:0000259" key="7">
    <source>
        <dbReference type="PROSITE" id="PS50885"/>
    </source>
</evidence>
<proteinExistence type="inferred from homology"/>
<dbReference type="FunFam" id="1.10.287.950:FF:000001">
    <property type="entry name" value="Methyl-accepting chemotaxis sensory transducer"/>
    <property type="match status" value="1"/>
</dbReference>
<sequence>MAREDMPMAVIVARIDGNLMDQDIEYQRLLRAGWAQRAGSAEGAQWLQDGVRQFRDLKKGSEADFQEIRALVAAAADDTDPAVAALYRSIGTDVDTIDAQQTRYEADVEKVIAALQAERLEEAMQLDVTVQRSRKQAEDSISAFTARIDKLVRANAEAAEGQARTALWTLLGLAVLAVLVTVGLATAILRNTLRRVDAATQAVGRVAEGDLTGAIAVDGADEIGRLLAGLQRMQNQLVQVVGSVRGNAESVATASSEIAQGNADLSQRTEEQASSLQQTAASMEQLSTTVQQNADNARQANQLAAGASTVARQGGEVVGQVVETMRGIEDSSRRIAEIVGTIDGIAFQTNILALNAAVEAARAGEQGRGFAVVAGEVRVLSQRSAEAAREIKSLIDTSVERVGQGTQLVAQAGERMEDIVTAVQRVSDVVAEITSASSEQAQGVAQVGQAVSQMDQVTQQNAALVEQGAAAADSLRQQAQQLVSAVASFRLAAR</sequence>
<dbReference type="SUPFAM" id="SSF58104">
    <property type="entry name" value="Methyl-accepting chemotaxis protein (MCP) signaling domain"/>
    <property type="match status" value="1"/>
</dbReference>
<dbReference type="Pfam" id="PF00672">
    <property type="entry name" value="HAMP"/>
    <property type="match status" value="1"/>
</dbReference>
<dbReference type="InterPro" id="IPR051310">
    <property type="entry name" value="MCP_chemotaxis"/>
</dbReference>
<dbReference type="Pfam" id="PF00015">
    <property type="entry name" value="MCPsignal"/>
    <property type="match status" value="1"/>
</dbReference>
<dbReference type="PANTHER" id="PTHR43531:SF14">
    <property type="entry name" value="METHYL-ACCEPTING CHEMOTAXIS PROTEIN I-RELATED"/>
    <property type="match status" value="1"/>
</dbReference>
<dbReference type="OrthoDB" id="8982326at2"/>
<dbReference type="InterPro" id="IPR003660">
    <property type="entry name" value="HAMP_dom"/>
</dbReference>
<protein>
    <submittedName>
        <fullName evidence="8">HAMP domain-containing protein</fullName>
    </submittedName>
</protein>
<reference evidence="8 9" key="1">
    <citation type="submission" date="2019-01" db="EMBL/GenBank/DDBJ databases">
        <authorList>
            <person name="Chen W.-M."/>
        </authorList>
    </citation>
    <scope>NUCLEOTIDE SEQUENCE [LARGE SCALE GENOMIC DNA]</scope>
    <source>
        <strain evidence="8 9">KYPY4</strain>
    </source>
</reference>
<evidence type="ECO:0000313" key="8">
    <source>
        <dbReference type="EMBL" id="RVU46638.1"/>
    </source>
</evidence>
<keyword evidence="2" id="KW-0488">Methylation</keyword>
<evidence type="ECO:0000313" key="9">
    <source>
        <dbReference type="Proteomes" id="UP000285575"/>
    </source>
</evidence>
<comment type="similarity">
    <text evidence="3">Belongs to the methyl-accepting chemotaxis (MCP) protein family.</text>
</comment>
<feature type="transmembrane region" description="Helical" evidence="5">
    <location>
        <begin position="166"/>
        <end position="189"/>
    </location>
</feature>
<comment type="subcellular location">
    <subcellularLocation>
        <location evidence="1">Membrane</location>
    </subcellularLocation>
</comment>
<evidence type="ECO:0000256" key="5">
    <source>
        <dbReference type="SAM" id="Phobius"/>
    </source>
</evidence>
<dbReference type="PROSITE" id="PS50885">
    <property type="entry name" value="HAMP"/>
    <property type="match status" value="1"/>
</dbReference>
<dbReference type="GO" id="GO:0004888">
    <property type="term" value="F:transmembrane signaling receptor activity"/>
    <property type="evidence" value="ECO:0007669"/>
    <property type="project" value="InterPro"/>
</dbReference>
<evidence type="ECO:0000256" key="2">
    <source>
        <dbReference type="ARBA" id="ARBA00022481"/>
    </source>
</evidence>
<dbReference type="SMART" id="SM00304">
    <property type="entry name" value="HAMP"/>
    <property type="match status" value="1"/>
</dbReference>
<evidence type="ECO:0000259" key="6">
    <source>
        <dbReference type="PROSITE" id="PS50111"/>
    </source>
</evidence>